<proteinExistence type="predicted"/>
<protein>
    <submittedName>
        <fullName evidence="1">Uncharacterized protein</fullName>
    </submittedName>
</protein>
<reference evidence="1" key="1">
    <citation type="submission" date="2018-02" db="EMBL/GenBank/DDBJ databases">
        <title>Rhizophora mucronata_Transcriptome.</title>
        <authorList>
            <person name="Meera S.P."/>
            <person name="Sreeshan A."/>
            <person name="Augustine A."/>
        </authorList>
    </citation>
    <scope>NUCLEOTIDE SEQUENCE</scope>
    <source>
        <tissue evidence="1">Leaf</tissue>
    </source>
</reference>
<accession>A0A2P2N7V4</accession>
<name>A0A2P2N7V4_RHIMU</name>
<dbReference type="AlphaFoldDB" id="A0A2P2N7V4"/>
<organism evidence="1">
    <name type="scientific">Rhizophora mucronata</name>
    <name type="common">Asiatic mangrove</name>
    <dbReference type="NCBI Taxonomy" id="61149"/>
    <lineage>
        <taxon>Eukaryota</taxon>
        <taxon>Viridiplantae</taxon>
        <taxon>Streptophyta</taxon>
        <taxon>Embryophyta</taxon>
        <taxon>Tracheophyta</taxon>
        <taxon>Spermatophyta</taxon>
        <taxon>Magnoliopsida</taxon>
        <taxon>eudicotyledons</taxon>
        <taxon>Gunneridae</taxon>
        <taxon>Pentapetalae</taxon>
        <taxon>rosids</taxon>
        <taxon>fabids</taxon>
        <taxon>Malpighiales</taxon>
        <taxon>Rhizophoraceae</taxon>
        <taxon>Rhizophora</taxon>
    </lineage>
</organism>
<evidence type="ECO:0000313" key="1">
    <source>
        <dbReference type="EMBL" id="MBX38579.1"/>
    </source>
</evidence>
<dbReference type="EMBL" id="GGEC01058095">
    <property type="protein sequence ID" value="MBX38579.1"/>
    <property type="molecule type" value="Transcribed_RNA"/>
</dbReference>
<sequence length="78" mass="9124">MVFLDAATLRCDNHKVQDHSRSIFIPSRDLKRHIATQKTMHSSHGDFTTILIVFCTCMQDILLEAIFPYEQEHNKKHI</sequence>